<evidence type="ECO:0000313" key="2">
    <source>
        <dbReference type="Proteomes" id="UP001203297"/>
    </source>
</evidence>
<evidence type="ECO:0000313" key="1">
    <source>
        <dbReference type="EMBL" id="KAI0293514.1"/>
    </source>
</evidence>
<accession>A0AAD4LZ15</accession>
<reference evidence="1" key="1">
    <citation type="journal article" date="2022" name="New Phytol.">
        <title>Evolutionary transition to the ectomycorrhizal habit in the genomes of a hyperdiverse lineage of mushroom-forming fungi.</title>
        <authorList>
            <person name="Looney B."/>
            <person name="Miyauchi S."/>
            <person name="Morin E."/>
            <person name="Drula E."/>
            <person name="Courty P.E."/>
            <person name="Kohler A."/>
            <person name="Kuo A."/>
            <person name="LaButti K."/>
            <person name="Pangilinan J."/>
            <person name="Lipzen A."/>
            <person name="Riley R."/>
            <person name="Andreopoulos W."/>
            <person name="He G."/>
            <person name="Johnson J."/>
            <person name="Nolan M."/>
            <person name="Tritt A."/>
            <person name="Barry K.W."/>
            <person name="Grigoriev I.V."/>
            <person name="Nagy L.G."/>
            <person name="Hibbett D."/>
            <person name="Henrissat B."/>
            <person name="Matheny P.B."/>
            <person name="Labbe J."/>
            <person name="Martin F.M."/>
        </authorList>
    </citation>
    <scope>NUCLEOTIDE SEQUENCE</scope>
    <source>
        <strain evidence="1">BPL690</strain>
    </source>
</reference>
<protein>
    <submittedName>
        <fullName evidence="1">Uncharacterized protein</fullName>
    </submittedName>
</protein>
<dbReference type="EMBL" id="WTXG01000094">
    <property type="protein sequence ID" value="KAI0293514.1"/>
    <property type="molecule type" value="Genomic_DNA"/>
</dbReference>
<comment type="caution">
    <text evidence="1">The sequence shown here is derived from an EMBL/GenBank/DDBJ whole genome shotgun (WGS) entry which is preliminary data.</text>
</comment>
<dbReference type="Proteomes" id="UP001203297">
    <property type="component" value="Unassembled WGS sequence"/>
</dbReference>
<gene>
    <name evidence="1" type="ORF">B0F90DRAFT_1398783</name>
</gene>
<proteinExistence type="predicted"/>
<sequence length="173" mass="18091">MVSTTSVSSFLPPTFLNVTALTAHKGVSVLECWQILPGFTTSSQTGTAGASILQLGNLANASYSVIPPGFNAGFHTAPTIQWVVFISGLAHITLANSSVQAFVPGGKNGVIFAADTADVSLKGHSTNYPSKEETRAIQIPTGGIIPPHKVLYSSPCKSAQLQGRYMEGLDDLD</sequence>
<dbReference type="AlphaFoldDB" id="A0AAD4LZ15"/>
<keyword evidence="2" id="KW-1185">Reference proteome</keyword>
<organism evidence="1 2">
    <name type="scientific">Multifurca ochricompacta</name>
    <dbReference type="NCBI Taxonomy" id="376703"/>
    <lineage>
        <taxon>Eukaryota</taxon>
        <taxon>Fungi</taxon>
        <taxon>Dikarya</taxon>
        <taxon>Basidiomycota</taxon>
        <taxon>Agaricomycotina</taxon>
        <taxon>Agaricomycetes</taxon>
        <taxon>Russulales</taxon>
        <taxon>Russulaceae</taxon>
        <taxon>Multifurca</taxon>
    </lineage>
</organism>
<name>A0AAD4LZ15_9AGAM</name>